<gene>
    <name evidence="9" type="ORF">D0859_17082</name>
</gene>
<evidence type="ECO:0000256" key="4">
    <source>
        <dbReference type="ARBA" id="ARBA00023125"/>
    </source>
</evidence>
<dbReference type="GO" id="GO:0000981">
    <property type="term" value="F:DNA-binding transcription factor activity, RNA polymerase II-specific"/>
    <property type="evidence" value="ECO:0007669"/>
    <property type="project" value="InterPro"/>
</dbReference>
<feature type="compositionally biased region" description="Polar residues" evidence="7">
    <location>
        <begin position="13"/>
        <end position="26"/>
    </location>
</feature>
<keyword evidence="2" id="KW-0862">Zinc</keyword>
<feature type="region of interest" description="Disordered" evidence="7">
    <location>
        <begin position="878"/>
        <end position="933"/>
    </location>
</feature>
<evidence type="ECO:0000256" key="3">
    <source>
        <dbReference type="ARBA" id="ARBA00023015"/>
    </source>
</evidence>
<keyword evidence="5" id="KW-0804">Transcription</keyword>
<feature type="compositionally biased region" description="Polar residues" evidence="7">
    <location>
        <begin position="817"/>
        <end position="832"/>
    </location>
</feature>
<evidence type="ECO:0000259" key="8">
    <source>
        <dbReference type="PROSITE" id="PS50048"/>
    </source>
</evidence>
<dbReference type="GO" id="GO:0003677">
    <property type="term" value="F:DNA binding"/>
    <property type="evidence" value="ECO:0007669"/>
    <property type="project" value="UniProtKB-KW"/>
</dbReference>
<dbReference type="PROSITE" id="PS50048">
    <property type="entry name" value="ZN2_CY6_FUNGAL_2"/>
    <property type="match status" value="1"/>
</dbReference>
<feature type="compositionally biased region" description="Low complexity" evidence="7">
    <location>
        <begin position="27"/>
        <end position="39"/>
    </location>
</feature>
<feature type="region of interest" description="Disordered" evidence="7">
    <location>
        <begin position="702"/>
        <end position="833"/>
    </location>
</feature>
<feature type="region of interest" description="Disordered" evidence="7">
    <location>
        <begin position="1"/>
        <end position="53"/>
    </location>
</feature>
<organism evidence="9 10">
    <name type="scientific">Hortaea werneckii</name>
    <name type="common">Black yeast</name>
    <name type="synonym">Cladosporium werneckii</name>
    <dbReference type="NCBI Taxonomy" id="91943"/>
    <lineage>
        <taxon>Eukaryota</taxon>
        <taxon>Fungi</taxon>
        <taxon>Dikarya</taxon>
        <taxon>Ascomycota</taxon>
        <taxon>Pezizomycotina</taxon>
        <taxon>Dothideomycetes</taxon>
        <taxon>Dothideomycetidae</taxon>
        <taxon>Mycosphaerellales</taxon>
        <taxon>Teratosphaeriaceae</taxon>
        <taxon>Hortaea</taxon>
    </lineage>
</organism>
<dbReference type="Gene3D" id="4.10.240.10">
    <property type="entry name" value="Zn(2)-C6 fungal-type DNA-binding domain"/>
    <property type="match status" value="1"/>
</dbReference>
<protein>
    <recommendedName>
        <fullName evidence="8">Zn(2)-C6 fungal-type domain-containing protein</fullName>
    </recommendedName>
</protein>
<dbReference type="SUPFAM" id="SSF57701">
    <property type="entry name" value="Zn2/Cys6 DNA-binding domain"/>
    <property type="match status" value="1"/>
</dbReference>
<dbReference type="GO" id="GO:0008270">
    <property type="term" value="F:zinc ion binding"/>
    <property type="evidence" value="ECO:0007669"/>
    <property type="project" value="InterPro"/>
</dbReference>
<evidence type="ECO:0000313" key="10">
    <source>
        <dbReference type="Proteomes" id="UP000281677"/>
    </source>
</evidence>
<feature type="compositionally biased region" description="Polar residues" evidence="7">
    <location>
        <begin position="188"/>
        <end position="198"/>
    </location>
</feature>
<evidence type="ECO:0000256" key="7">
    <source>
        <dbReference type="SAM" id="MobiDB-lite"/>
    </source>
</evidence>
<dbReference type="OrthoDB" id="25391at2759"/>
<dbReference type="InterPro" id="IPR007219">
    <property type="entry name" value="XnlR_reg_dom"/>
</dbReference>
<dbReference type="CDD" id="cd12148">
    <property type="entry name" value="fungal_TF_MHR"/>
    <property type="match status" value="1"/>
</dbReference>
<evidence type="ECO:0000256" key="1">
    <source>
        <dbReference type="ARBA" id="ARBA00022723"/>
    </source>
</evidence>
<sequence length="1015" mass="111797">MSENRAPPAPAGHQQQHSSSTTPTNTGSAGASQSNNGSSVPMTQLPGNPSFRRQRASRACETCHARKVRCDAASLGVCLPPPPSFLLELFIDLFKIPCTNCTAFGIECKITTPKRKKTSNKKDTDRCVWPPGRDGGLDTDLPGSERGDSSHADLTEQSPQARQDGFPARDVVMPRELPQRDFPPDSLGINTQQGLPDTDYTETYASQQRVNHGTYAQYMKPKFARAPIKEAGRVAYLGESSNLSLLVQDRHGTTDVVHYPLPENVRGARARINELDNVEIDILHQRGAFLLPPRALCDELVDAFFTWIAPVVPVINRSKFMRRYRDAKNPPSLLLLQAILLAGSRVCNNPQLMDANGSTTPAAMTFYKRAKALYDANYEDDRVTIVQALILMGWYWEGPEDVTKNVFYWSRVAVIVAQGSGMHRSVEGSQLSKADKRLWKRIWWTLFTRDRSVAVALGRPVSINIEDSDVEMVSEDDFVDDEGPDRPSEYAPDPIHVQFFLNYVKLCEIMGLVLSQQYGVANRMRRNTAIDLTHSDMALADWLQNCPPEVRWEPQRHHFWSALLHANYYTTLCLLHRAHMPPAGSSDPRTLNGYPEETAYPSRTIAYQAAGMITSIIEGLQSHDQLRYTPAFIVYSLFSALIMHVYQMRSSNQTIVSATQQRMQTCMTALRDVSKVWLVAKMVHTLFESILGNKVLEERLQKAAGRRHNKGKSNGFSTSGQRTAKNSPPSETAQPANDAQKRKFDDMELGYVHGPPAPQMSYERSRPQSPVNPSAQDLSSHQNNLASAQQSQHLPQMSAGSPPPLRQGNTDAFMGTSRANTRPTTPFNTFSYPGTPPDLFLHTRGSPKISEDLWQNYDPGQLFPPEANGMLGGVPLLSPGEGTVDPALRAPPPQPMPPLQQQQAPIHDGHRGSIPSHPAAPPLQQGGQQMPAYHPDAQSWAQLQGLPGQQQQQHVVPDDQWSNTSSTGPIVPTTLNVGDWFEFFGIPNGDLSTLSALSGAQGQAGGGAGGGGGYG</sequence>
<dbReference type="EMBL" id="QWIT01001226">
    <property type="protein sequence ID" value="RMZ18931.1"/>
    <property type="molecule type" value="Genomic_DNA"/>
</dbReference>
<dbReference type="Pfam" id="PF04082">
    <property type="entry name" value="Fungal_trans"/>
    <property type="match status" value="1"/>
</dbReference>
<dbReference type="PANTHER" id="PTHR47171:SF3">
    <property type="entry name" value="FARA-RELATED"/>
    <property type="match status" value="1"/>
</dbReference>
<feature type="compositionally biased region" description="Pro residues" evidence="7">
    <location>
        <begin position="889"/>
        <end position="898"/>
    </location>
</feature>
<feature type="compositionally biased region" description="Low complexity" evidence="7">
    <location>
        <begin position="945"/>
        <end position="960"/>
    </location>
</feature>
<keyword evidence="3" id="KW-0805">Transcription regulation</keyword>
<dbReference type="SMART" id="SM00066">
    <property type="entry name" value="GAL4"/>
    <property type="match status" value="1"/>
</dbReference>
<feature type="compositionally biased region" description="Polar residues" evidence="7">
    <location>
        <begin position="767"/>
        <end position="799"/>
    </location>
</feature>
<feature type="compositionally biased region" description="Low complexity" evidence="7">
    <location>
        <begin position="922"/>
        <end position="932"/>
    </location>
</feature>
<feature type="compositionally biased region" description="Polar residues" evidence="7">
    <location>
        <begin position="961"/>
        <end position="970"/>
    </location>
</feature>
<dbReference type="InterPro" id="IPR052073">
    <property type="entry name" value="Amide_Lactam_Regulators"/>
</dbReference>
<feature type="region of interest" description="Disordered" evidence="7">
    <location>
        <begin position="945"/>
        <end position="970"/>
    </location>
</feature>
<feature type="region of interest" description="Disordered" evidence="7">
    <location>
        <begin position="114"/>
        <end position="198"/>
    </location>
</feature>
<reference evidence="9 10" key="1">
    <citation type="journal article" date="2018" name="BMC Genomics">
        <title>Genomic evidence for intraspecific hybridization in a clonal and extremely halotolerant yeast.</title>
        <authorList>
            <person name="Gostincar C."/>
            <person name="Stajich J.E."/>
            <person name="Zupancic J."/>
            <person name="Zalar P."/>
            <person name="Gunde-Cimerman N."/>
        </authorList>
    </citation>
    <scope>NUCLEOTIDE SEQUENCE [LARGE SCALE GENOMIC DNA]</scope>
    <source>
        <strain evidence="9 10">EXF-120</strain>
    </source>
</reference>
<dbReference type="PANTHER" id="PTHR47171">
    <property type="entry name" value="FARA-RELATED"/>
    <property type="match status" value="1"/>
</dbReference>
<keyword evidence="6" id="KW-0539">Nucleus</keyword>
<feature type="compositionally biased region" description="Basic and acidic residues" evidence="7">
    <location>
        <begin position="143"/>
        <end position="154"/>
    </location>
</feature>
<dbReference type="VEuPathDB" id="FungiDB:BTJ68_14237"/>
<feature type="compositionally biased region" description="Polar residues" evidence="7">
    <location>
        <begin position="712"/>
        <end position="737"/>
    </location>
</feature>
<evidence type="ECO:0000256" key="5">
    <source>
        <dbReference type="ARBA" id="ARBA00023163"/>
    </source>
</evidence>
<comment type="caution">
    <text evidence="9">The sequence shown here is derived from an EMBL/GenBank/DDBJ whole genome shotgun (WGS) entry which is preliminary data.</text>
</comment>
<dbReference type="AlphaFoldDB" id="A0A3M7I017"/>
<keyword evidence="4" id="KW-0238">DNA-binding</keyword>
<evidence type="ECO:0000256" key="6">
    <source>
        <dbReference type="ARBA" id="ARBA00023242"/>
    </source>
</evidence>
<evidence type="ECO:0000313" key="9">
    <source>
        <dbReference type="EMBL" id="RMZ18931.1"/>
    </source>
</evidence>
<dbReference type="InterPro" id="IPR001138">
    <property type="entry name" value="Zn2Cys6_DnaBD"/>
</dbReference>
<dbReference type="CDD" id="cd00067">
    <property type="entry name" value="GAL4"/>
    <property type="match status" value="1"/>
</dbReference>
<dbReference type="InterPro" id="IPR036864">
    <property type="entry name" value="Zn2-C6_fun-type_DNA-bd_sf"/>
</dbReference>
<keyword evidence="1" id="KW-0479">Metal-binding</keyword>
<feature type="domain" description="Zn(2)-C6 fungal-type" evidence="8">
    <location>
        <begin position="59"/>
        <end position="110"/>
    </location>
</feature>
<dbReference type="SMART" id="SM00906">
    <property type="entry name" value="Fungal_trans"/>
    <property type="match status" value="1"/>
</dbReference>
<dbReference type="GO" id="GO:0006351">
    <property type="term" value="P:DNA-templated transcription"/>
    <property type="evidence" value="ECO:0007669"/>
    <property type="project" value="InterPro"/>
</dbReference>
<name>A0A3M7I017_HORWE</name>
<proteinExistence type="predicted"/>
<accession>A0A3M7I017</accession>
<dbReference type="Proteomes" id="UP000281677">
    <property type="component" value="Unassembled WGS sequence"/>
</dbReference>
<evidence type="ECO:0000256" key="2">
    <source>
        <dbReference type="ARBA" id="ARBA00022833"/>
    </source>
</evidence>